<protein>
    <submittedName>
        <fullName evidence="2">Cbb3-type cytochrome oxidase assembly protein CcoS</fullName>
    </submittedName>
</protein>
<evidence type="ECO:0000256" key="1">
    <source>
        <dbReference type="SAM" id="Phobius"/>
    </source>
</evidence>
<keyword evidence="1" id="KW-1133">Transmembrane helix</keyword>
<dbReference type="Pfam" id="PF03597">
    <property type="entry name" value="FixS"/>
    <property type="match status" value="1"/>
</dbReference>
<dbReference type="EMBL" id="CP063458">
    <property type="protein sequence ID" value="QOV88411.1"/>
    <property type="molecule type" value="Genomic_DNA"/>
</dbReference>
<keyword evidence="1" id="KW-0812">Transmembrane</keyword>
<keyword evidence="3" id="KW-1185">Reference proteome</keyword>
<evidence type="ECO:0000313" key="2">
    <source>
        <dbReference type="EMBL" id="QOV88411.1"/>
    </source>
</evidence>
<dbReference type="Proteomes" id="UP000593765">
    <property type="component" value="Chromosome"/>
</dbReference>
<dbReference type="PANTHER" id="PTHR41532:SF1">
    <property type="entry name" value="FIXS PROTEIN"/>
    <property type="match status" value="1"/>
</dbReference>
<gene>
    <name evidence="2" type="primary">ccoS</name>
    <name evidence="2" type="ORF">IPV69_19460</name>
</gene>
<dbReference type="NCBIfam" id="TIGR00847">
    <property type="entry name" value="ccoS"/>
    <property type="match status" value="1"/>
</dbReference>
<feature type="transmembrane region" description="Helical" evidence="1">
    <location>
        <begin position="6"/>
        <end position="24"/>
    </location>
</feature>
<dbReference type="KEGG" id="hbs:IPV69_19460"/>
<organism evidence="2 3">
    <name type="scientific">Humisphaera borealis</name>
    <dbReference type="NCBI Taxonomy" id="2807512"/>
    <lineage>
        <taxon>Bacteria</taxon>
        <taxon>Pseudomonadati</taxon>
        <taxon>Planctomycetota</taxon>
        <taxon>Phycisphaerae</taxon>
        <taxon>Tepidisphaerales</taxon>
        <taxon>Tepidisphaeraceae</taxon>
        <taxon>Humisphaera</taxon>
    </lineage>
</organism>
<sequence>MEVIYIVLPIAILMAGGFLAAFLWSAHRGQFDDLDTPRHRAMFDDDSK</sequence>
<reference evidence="2 3" key="1">
    <citation type="submission" date="2020-10" db="EMBL/GenBank/DDBJ databases">
        <title>Wide distribution of Phycisphaera-like planctomycetes from WD2101 soil group in peatlands and genome analysis of the first cultivated representative.</title>
        <authorList>
            <person name="Dedysh S.N."/>
            <person name="Beletsky A.V."/>
            <person name="Ivanova A."/>
            <person name="Kulichevskaya I.S."/>
            <person name="Suzina N.E."/>
            <person name="Philippov D.A."/>
            <person name="Rakitin A.L."/>
            <person name="Mardanov A.V."/>
            <person name="Ravin N.V."/>
        </authorList>
    </citation>
    <scope>NUCLEOTIDE SEQUENCE [LARGE SCALE GENOMIC DNA]</scope>
    <source>
        <strain evidence="2 3">M1803</strain>
    </source>
</reference>
<evidence type="ECO:0000313" key="3">
    <source>
        <dbReference type="Proteomes" id="UP000593765"/>
    </source>
</evidence>
<dbReference type="RefSeq" id="WP_206291390.1">
    <property type="nucleotide sequence ID" value="NZ_CP063458.1"/>
</dbReference>
<accession>A0A7M2WUD9</accession>
<keyword evidence="1" id="KW-0472">Membrane</keyword>
<dbReference type="PANTHER" id="PTHR41532">
    <property type="entry name" value="FIXS PROTEIN"/>
    <property type="match status" value="1"/>
</dbReference>
<dbReference type="InterPro" id="IPR004714">
    <property type="entry name" value="Cyt_oxidase_maturation_cbb3"/>
</dbReference>
<name>A0A7M2WUD9_9BACT</name>
<dbReference type="AlphaFoldDB" id="A0A7M2WUD9"/>
<proteinExistence type="predicted"/>